<dbReference type="GO" id="GO:0005737">
    <property type="term" value="C:cytoplasm"/>
    <property type="evidence" value="ECO:0007669"/>
    <property type="project" value="UniProtKB-SubCell"/>
</dbReference>
<organism evidence="7 8">
    <name type="scientific">Kozakia baliensis</name>
    <dbReference type="NCBI Taxonomy" id="153496"/>
    <lineage>
        <taxon>Bacteria</taxon>
        <taxon>Pseudomonadati</taxon>
        <taxon>Pseudomonadota</taxon>
        <taxon>Alphaproteobacteria</taxon>
        <taxon>Acetobacterales</taxon>
        <taxon>Acetobacteraceae</taxon>
        <taxon>Kozakia</taxon>
    </lineage>
</organism>
<evidence type="ECO:0000256" key="2">
    <source>
        <dbReference type="ARBA" id="ARBA00022552"/>
    </source>
</evidence>
<keyword evidence="2 6" id="KW-0698">rRNA processing</keyword>
<dbReference type="Gene3D" id="3.40.50.150">
    <property type="entry name" value="Vaccinia Virus protein VP39"/>
    <property type="match status" value="1"/>
</dbReference>
<comment type="subcellular location">
    <subcellularLocation>
        <location evidence="6">Cytoplasm</location>
    </subcellularLocation>
</comment>
<evidence type="ECO:0000313" key="8">
    <source>
        <dbReference type="Proteomes" id="UP000179145"/>
    </source>
</evidence>
<dbReference type="GO" id="GO:0070475">
    <property type="term" value="P:rRNA base methylation"/>
    <property type="evidence" value="ECO:0007669"/>
    <property type="project" value="UniProtKB-UniRule"/>
</dbReference>
<dbReference type="RefSeq" id="WP_070402797.1">
    <property type="nucleotide sequence ID" value="NZ_BJVW01000006.1"/>
</dbReference>
<comment type="function">
    <text evidence="6">Specifically methylates the N4 position of cytidine in position 1402 (C1402) of 16S rRNA.</text>
</comment>
<dbReference type="KEGG" id="kba:A0U89_08230"/>
<dbReference type="InterPro" id="IPR002903">
    <property type="entry name" value="RsmH"/>
</dbReference>
<feature type="binding site" evidence="6">
    <location>
        <position position="123"/>
    </location>
    <ligand>
        <name>S-adenosyl-L-methionine</name>
        <dbReference type="ChEBI" id="CHEBI:59789"/>
    </ligand>
</feature>
<dbReference type="PANTHER" id="PTHR11265">
    <property type="entry name" value="S-ADENOSYL-METHYLTRANSFERASE MRAW"/>
    <property type="match status" value="1"/>
</dbReference>
<dbReference type="OrthoDB" id="9806637at2"/>
<dbReference type="SUPFAM" id="SSF81799">
    <property type="entry name" value="Putative methyltransferase TM0872, insert domain"/>
    <property type="match status" value="1"/>
</dbReference>
<dbReference type="eggNOG" id="COG0275">
    <property type="taxonomic scope" value="Bacteria"/>
</dbReference>
<evidence type="ECO:0000256" key="6">
    <source>
        <dbReference type="HAMAP-Rule" id="MF_01007"/>
    </source>
</evidence>
<dbReference type="EMBL" id="CP014674">
    <property type="protein sequence ID" value="AOX17132.1"/>
    <property type="molecule type" value="Genomic_DNA"/>
</dbReference>
<comment type="similarity">
    <text evidence="1 6">Belongs to the methyltransferase superfamily. RsmH family.</text>
</comment>
<name>A0A1D8UU00_9PROT</name>
<feature type="binding site" evidence="6">
    <location>
        <position position="97"/>
    </location>
    <ligand>
        <name>S-adenosyl-L-methionine</name>
        <dbReference type="ChEBI" id="CHEBI:59789"/>
    </ligand>
</feature>
<dbReference type="SUPFAM" id="SSF53335">
    <property type="entry name" value="S-adenosyl-L-methionine-dependent methyltransferases"/>
    <property type="match status" value="1"/>
</dbReference>
<dbReference type="Proteomes" id="UP000179145">
    <property type="component" value="Chromosome"/>
</dbReference>
<dbReference type="EC" id="2.1.1.199" evidence="6"/>
<dbReference type="Gene3D" id="1.10.150.170">
    <property type="entry name" value="Putative methyltransferase TM0872, insert domain"/>
    <property type="match status" value="1"/>
</dbReference>
<keyword evidence="6" id="KW-0963">Cytoplasm</keyword>
<dbReference type="PANTHER" id="PTHR11265:SF0">
    <property type="entry name" value="12S RRNA N4-METHYLCYTIDINE METHYLTRANSFERASE"/>
    <property type="match status" value="1"/>
</dbReference>
<keyword evidence="8" id="KW-1185">Reference proteome</keyword>
<dbReference type="InterPro" id="IPR023397">
    <property type="entry name" value="SAM-dep_MeTrfase_MraW_recog"/>
</dbReference>
<reference evidence="7 8" key="1">
    <citation type="journal article" date="2016" name="Microb. Cell Fact.">
        <title>Dissection of exopolysaccharide biosynthesis in Kozakia baliensis.</title>
        <authorList>
            <person name="Brandt J.U."/>
            <person name="Jakob F."/>
            <person name="Behr J."/>
            <person name="Geissler A.J."/>
            <person name="Vogel R.F."/>
        </authorList>
    </citation>
    <scope>NUCLEOTIDE SEQUENCE [LARGE SCALE GENOMIC DNA]</scope>
    <source>
        <strain evidence="7 8">DSM 14400</strain>
    </source>
</reference>
<evidence type="ECO:0000256" key="4">
    <source>
        <dbReference type="ARBA" id="ARBA00022679"/>
    </source>
</evidence>
<keyword evidence="5 6" id="KW-0949">S-adenosyl-L-methionine</keyword>
<comment type="catalytic activity">
    <reaction evidence="6">
        <text>cytidine(1402) in 16S rRNA + S-adenosyl-L-methionine = N(4)-methylcytidine(1402) in 16S rRNA + S-adenosyl-L-homocysteine + H(+)</text>
        <dbReference type="Rhea" id="RHEA:42928"/>
        <dbReference type="Rhea" id="RHEA-COMP:10286"/>
        <dbReference type="Rhea" id="RHEA-COMP:10287"/>
        <dbReference type="ChEBI" id="CHEBI:15378"/>
        <dbReference type="ChEBI" id="CHEBI:57856"/>
        <dbReference type="ChEBI" id="CHEBI:59789"/>
        <dbReference type="ChEBI" id="CHEBI:74506"/>
        <dbReference type="ChEBI" id="CHEBI:82748"/>
        <dbReference type="EC" id="2.1.1.199"/>
    </reaction>
</comment>
<dbReference type="AlphaFoldDB" id="A0A1D8UU00"/>
<dbReference type="HAMAP" id="MF_01007">
    <property type="entry name" value="16SrRNA_methyltr_H"/>
    <property type="match status" value="1"/>
</dbReference>
<evidence type="ECO:0000256" key="1">
    <source>
        <dbReference type="ARBA" id="ARBA00010396"/>
    </source>
</evidence>
<gene>
    <name evidence="6" type="primary">rsmH</name>
    <name evidence="7" type="ORF">A0U89_08230</name>
</gene>
<dbReference type="CDD" id="cd02440">
    <property type="entry name" value="AdoMet_MTases"/>
    <property type="match status" value="1"/>
</dbReference>
<feature type="binding site" evidence="6">
    <location>
        <begin position="47"/>
        <end position="49"/>
    </location>
    <ligand>
        <name>S-adenosyl-L-methionine</name>
        <dbReference type="ChEBI" id="CHEBI:59789"/>
    </ligand>
</feature>
<dbReference type="PIRSF" id="PIRSF004486">
    <property type="entry name" value="MraW"/>
    <property type="match status" value="1"/>
</dbReference>
<dbReference type="STRING" id="153496.A0U89_08230"/>
<evidence type="ECO:0000256" key="3">
    <source>
        <dbReference type="ARBA" id="ARBA00022603"/>
    </source>
</evidence>
<evidence type="ECO:0000256" key="5">
    <source>
        <dbReference type="ARBA" id="ARBA00022691"/>
    </source>
</evidence>
<feature type="binding site" evidence="6">
    <location>
        <position position="65"/>
    </location>
    <ligand>
        <name>S-adenosyl-L-methionine</name>
        <dbReference type="ChEBI" id="CHEBI:59789"/>
    </ligand>
</feature>
<dbReference type="Pfam" id="PF01795">
    <property type="entry name" value="Methyltransf_5"/>
    <property type="match status" value="1"/>
</dbReference>
<evidence type="ECO:0000313" key="7">
    <source>
        <dbReference type="EMBL" id="AOX17132.1"/>
    </source>
</evidence>
<dbReference type="NCBIfam" id="TIGR00006">
    <property type="entry name" value="16S rRNA (cytosine(1402)-N(4))-methyltransferase RsmH"/>
    <property type="match status" value="1"/>
</dbReference>
<dbReference type="FunFam" id="1.10.150.170:FF:000003">
    <property type="entry name" value="Ribosomal RNA small subunit methyltransferase H"/>
    <property type="match status" value="1"/>
</dbReference>
<feature type="binding site" evidence="6">
    <location>
        <position position="116"/>
    </location>
    <ligand>
        <name>S-adenosyl-L-methionine</name>
        <dbReference type="ChEBI" id="CHEBI:59789"/>
    </ligand>
</feature>
<keyword evidence="3 6" id="KW-0489">Methyltransferase</keyword>
<sequence length="335" mass="36629">MNAVTLPENTNLEQHDPGHIPVMLAEVLSALAPRDGGRYLDGTFGGGGYARAILRAADCALWAIDRDPDALARGTQLAEAFRRPDGASRLHMLGGTFGDMQALTKDATPFDGIVLDIGVSSYQIDQAERGFSFRNDGPLDMRMSQSGPSAADLVNDSREEELADIIYHYGEDRLSRRIARAIVQARTEAPIETTGRLAEIVRSVVRPDRSGIDPATRTFQALRIAVNDELGELQRAMEQAPALLAPGGKLVVVTFHSLEDRLVKRAMAQAAGRVSRPSRYEPMTDMREQSAFRLAHSKPIAASETEARTNPRARSAKLRTLIRLDPNASYRGQTL</sequence>
<keyword evidence="4 6" id="KW-0808">Transferase</keyword>
<proteinExistence type="inferred from homology"/>
<dbReference type="GO" id="GO:0071424">
    <property type="term" value="F:rRNA (cytosine-N4-)-methyltransferase activity"/>
    <property type="evidence" value="ECO:0007669"/>
    <property type="project" value="UniProtKB-UniRule"/>
</dbReference>
<protein>
    <recommendedName>
        <fullName evidence="6">Ribosomal RNA small subunit methyltransferase H</fullName>
        <ecNumber evidence="6">2.1.1.199</ecNumber>
    </recommendedName>
    <alternativeName>
        <fullName evidence="6">16S rRNA m(4)C1402 methyltransferase</fullName>
    </alternativeName>
    <alternativeName>
        <fullName evidence="6">rRNA (cytosine-N(4)-)-methyltransferase RsmH</fullName>
    </alternativeName>
</protein>
<accession>A0A1D8UU00</accession>
<dbReference type="InterPro" id="IPR029063">
    <property type="entry name" value="SAM-dependent_MTases_sf"/>
</dbReference>